<accession>A0A0W8F9H4</accession>
<name>A0A0W8F9H4_9ZZZZ</name>
<keyword evidence="2" id="KW-0808">Transferase</keyword>
<dbReference type="GO" id="GO:0003844">
    <property type="term" value="F:1,4-alpha-glucan branching enzyme activity"/>
    <property type="evidence" value="ECO:0007669"/>
    <property type="project" value="UniProtKB-EC"/>
</dbReference>
<dbReference type="Gene3D" id="3.20.20.80">
    <property type="entry name" value="Glycosidases"/>
    <property type="match status" value="1"/>
</dbReference>
<dbReference type="GO" id="GO:0005975">
    <property type="term" value="P:carbohydrate metabolic process"/>
    <property type="evidence" value="ECO:0007669"/>
    <property type="project" value="InterPro"/>
</dbReference>
<protein>
    <submittedName>
        <fullName evidence="2">1,4-alpha-glucan branching enzyme</fullName>
        <ecNumber evidence="2">2.4.1.18</ecNumber>
    </submittedName>
</protein>
<gene>
    <name evidence="2" type="ORF">ASZ90_013072</name>
</gene>
<dbReference type="InterPro" id="IPR017853">
    <property type="entry name" value="GH"/>
</dbReference>
<organism evidence="2">
    <name type="scientific">hydrocarbon metagenome</name>
    <dbReference type="NCBI Taxonomy" id="938273"/>
    <lineage>
        <taxon>unclassified sequences</taxon>
        <taxon>metagenomes</taxon>
        <taxon>ecological metagenomes</taxon>
    </lineage>
</organism>
<dbReference type="SMART" id="SM00642">
    <property type="entry name" value="Aamy"/>
    <property type="match status" value="1"/>
</dbReference>
<feature type="domain" description="Glycosyl hydrolase family 13 catalytic" evidence="1">
    <location>
        <begin position="151"/>
        <end position="500"/>
    </location>
</feature>
<dbReference type="CDD" id="cd11350">
    <property type="entry name" value="AmyAc_4"/>
    <property type="match status" value="1"/>
</dbReference>
<dbReference type="EMBL" id="LNQE01001455">
    <property type="protein sequence ID" value="KUG17250.1"/>
    <property type="molecule type" value="Genomic_DNA"/>
</dbReference>
<comment type="caution">
    <text evidence="2">The sequence shown here is derived from an EMBL/GenBank/DDBJ whole genome shotgun (WGS) entry which is preliminary data.</text>
</comment>
<dbReference type="AlphaFoldDB" id="A0A0W8F9H4"/>
<dbReference type="EC" id="2.4.1.18" evidence="2"/>
<dbReference type="InterPro" id="IPR006047">
    <property type="entry name" value="GH13_cat_dom"/>
</dbReference>
<evidence type="ECO:0000313" key="2">
    <source>
        <dbReference type="EMBL" id="KUG17250.1"/>
    </source>
</evidence>
<dbReference type="PANTHER" id="PTHR43002">
    <property type="entry name" value="GLYCOGEN DEBRANCHING ENZYME"/>
    <property type="match status" value="1"/>
</dbReference>
<keyword evidence="2" id="KW-0328">Glycosyltransferase</keyword>
<dbReference type="SUPFAM" id="SSF51445">
    <property type="entry name" value="(Trans)glycosidases"/>
    <property type="match status" value="1"/>
</dbReference>
<sequence>MNLLPLGKLGARCTPEGRADFGVFLPWVSDSDGVGLGVKLIHENDQFLQDVPAKTFEMECSIDPNYGEYWHGQVEIDASEKPHKKSAWGKPGRYVYRYFLERRNNEPIDWIIDPYAREFGIGKLSAFTLGYEPHIWSDEEELWKTPRQEDLIVYELMINEFGGDMRTATRHLEYLQDLGVNCIEIMPVTNISNTTDWGFLPIGYFGVDERFGKRRDMQRLIDSAHQKGIAVILDMVYGHTDSLFPYSYLYREMGFGENPFLGSFAKDLFGESTDFNRALTRDFFYTVNHHWLSTYHVDGFRYDCVPNYWDGPTGLGYANLVYQTYKLVFGMRGSQDHWQRFFEGDEIHLIQCAEQLEEPVEVLEKTYSSSTWQNQTFDAAIAVARAEASELAGRLTYLGHRLGLVGYPAKEKINEDTIQKSALQYIENHDHYRFVCNFCTISRDDNDLLKEGDRRYWYKVQPYLIAIMTARGIPLIWQGQELCENYFLPESGMGRVVMFRPMRWDYFYDPIGKRTIWLTRRLMKLRRKAQFLRGEHWFYDDPERYQSRGLLLFSRRAGDAFSLVALNFTDSDQKAYFSFPLGGDYYEEIHGEDSFRAGAGEWLEICIPSNYGRIWTVEGGE</sequence>
<evidence type="ECO:0000259" key="1">
    <source>
        <dbReference type="SMART" id="SM00642"/>
    </source>
</evidence>
<reference evidence="2" key="1">
    <citation type="journal article" date="2015" name="Proc. Natl. Acad. Sci. U.S.A.">
        <title>Networks of energetic and metabolic interactions define dynamics in microbial communities.</title>
        <authorList>
            <person name="Embree M."/>
            <person name="Liu J.K."/>
            <person name="Al-Bassam M.M."/>
            <person name="Zengler K."/>
        </authorList>
    </citation>
    <scope>NUCLEOTIDE SEQUENCE</scope>
</reference>
<dbReference type="Pfam" id="PF00128">
    <property type="entry name" value="Alpha-amylase"/>
    <property type="match status" value="1"/>
</dbReference>
<proteinExistence type="predicted"/>